<name>A0AAD4MJD1_9BILA</name>
<feature type="transmembrane region" description="Helical" evidence="1">
    <location>
        <begin position="184"/>
        <end position="204"/>
    </location>
</feature>
<keyword evidence="3" id="KW-1185">Reference proteome</keyword>
<feature type="transmembrane region" description="Helical" evidence="1">
    <location>
        <begin position="135"/>
        <end position="156"/>
    </location>
</feature>
<comment type="caution">
    <text evidence="2">The sequence shown here is derived from an EMBL/GenBank/DDBJ whole genome shotgun (WGS) entry which is preliminary data.</text>
</comment>
<feature type="transmembrane region" description="Helical" evidence="1">
    <location>
        <begin position="12"/>
        <end position="33"/>
    </location>
</feature>
<evidence type="ECO:0000256" key="1">
    <source>
        <dbReference type="SAM" id="Phobius"/>
    </source>
</evidence>
<evidence type="ECO:0000313" key="3">
    <source>
        <dbReference type="Proteomes" id="UP001201812"/>
    </source>
</evidence>
<dbReference type="EMBL" id="JAKKPZ010000771">
    <property type="protein sequence ID" value="KAI1692416.1"/>
    <property type="molecule type" value="Genomic_DNA"/>
</dbReference>
<reference evidence="2" key="1">
    <citation type="submission" date="2022-01" db="EMBL/GenBank/DDBJ databases">
        <title>Genome Sequence Resource for Two Populations of Ditylenchus destructor, the Migratory Endoparasitic Phytonematode.</title>
        <authorList>
            <person name="Zhang H."/>
            <person name="Lin R."/>
            <person name="Xie B."/>
        </authorList>
    </citation>
    <scope>NUCLEOTIDE SEQUENCE</scope>
    <source>
        <strain evidence="2">BazhouSP</strain>
    </source>
</reference>
<keyword evidence="1" id="KW-1133">Transmembrane helix</keyword>
<protein>
    <submittedName>
        <fullName evidence="2">Uncharacterized protein</fullName>
    </submittedName>
</protein>
<dbReference type="Proteomes" id="UP001201812">
    <property type="component" value="Unassembled WGS sequence"/>
</dbReference>
<feature type="transmembrane region" description="Helical" evidence="1">
    <location>
        <begin position="93"/>
        <end position="115"/>
    </location>
</feature>
<sequence>MPSTEYVSYLNFGETVVTVTLQITSIIFMSNLLYCSLARSPFFAVRSKLSNSLLFYLCGHIMFSGLMLIYNFYLVIFWRPPGAQYAYTPMGLYWMGLTNTNYVILAPLFVLQLTLDRSLTLAFGHRYSIFYQKCLMGLVAVVICITFIGTTFVSVLELPLDLDKVSQCPNFPCLLLKYRTQPQVVAKNVFTTLNLIGCLSFFYIHKRSSNKSWTAKVLKNRVVKCTVIFGLCFEIIPGYIFTAFGLLTGENMTNYVGQYGILLCCMDAAVCSIFYSKILLQRRHCSFTKAITISNGKTRPFTKGTIAFSQSEE</sequence>
<accession>A0AAD4MJD1</accession>
<proteinExistence type="predicted"/>
<gene>
    <name evidence="2" type="ORF">DdX_21272</name>
</gene>
<dbReference type="AlphaFoldDB" id="A0AAD4MJD1"/>
<feature type="transmembrane region" description="Helical" evidence="1">
    <location>
        <begin position="259"/>
        <end position="280"/>
    </location>
</feature>
<organism evidence="2 3">
    <name type="scientific">Ditylenchus destructor</name>
    <dbReference type="NCBI Taxonomy" id="166010"/>
    <lineage>
        <taxon>Eukaryota</taxon>
        <taxon>Metazoa</taxon>
        <taxon>Ecdysozoa</taxon>
        <taxon>Nematoda</taxon>
        <taxon>Chromadorea</taxon>
        <taxon>Rhabditida</taxon>
        <taxon>Tylenchina</taxon>
        <taxon>Tylenchomorpha</taxon>
        <taxon>Sphaerularioidea</taxon>
        <taxon>Anguinidae</taxon>
        <taxon>Anguininae</taxon>
        <taxon>Ditylenchus</taxon>
    </lineage>
</organism>
<evidence type="ECO:0000313" key="2">
    <source>
        <dbReference type="EMBL" id="KAI1692416.1"/>
    </source>
</evidence>
<feature type="transmembrane region" description="Helical" evidence="1">
    <location>
        <begin position="225"/>
        <end position="247"/>
    </location>
</feature>
<keyword evidence="1" id="KW-0812">Transmembrane</keyword>
<keyword evidence="1" id="KW-0472">Membrane</keyword>
<feature type="transmembrane region" description="Helical" evidence="1">
    <location>
        <begin position="53"/>
        <end position="73"/>
    </location>
</feature>